<dbReference type="Gene3D" id="1.10.30.50">
    <property type="match status" value="1"/>
</dbReference>
<dbReference type="Pfam" id="PF01844">
    <property type="entry name" value="HNH"/>
    <property type="match status" value="1"/>
</dbReference>
<keyword evidence="3" id="KW-0540">Nuclease</keyword>
<name>A0A0M7H0H8_9BORD</name>
<dbReference type="Pfam" id="PF12102">
    <property type="entry name" value="MrcB_N"/>
    <property type="match status" value="1"/>
</dbReference>
<dbReference type="EMBL" id="CYTV01000010">
    <property type="protein sequence ID" value="CUJ01989.1"/>
    <property type="molecule type" value="Genomic_DNA"/>
</dbReference>
<keyword evidence="3" id="KW-0378">Hydrolase</keyword>
<gene>
    <name evidence="3" type="ORF">ERS370011_03353</name>
</gene>
<dbReference type="CDD" id="cd00085">
    <property type="entry name" value="HNHc"/>
    <property type="match status" value="1"/>
</dbReference>
<evidence type="ECO:0000313" key="4">
    <source>
        <dbReference type="Proteomes" id="UP000053096"/>
    </source>
</evidence>
<dbReference type="InterPro" id="IPR002711">
    <property type="entry name" value="HNH"/>
</dbReference>
<organism evidence="3 4">
    <name type="scientific">Bordetella pseudohinzii</name>
    <dbReference type="NCBI Taxonomy" id="1331258"/>
    <lineage>
        <taxon>Bacteria</taxon>
        <taxon>Pseudomonadati</taxon>
        <taxon>Pseudomonadota</taxon>
        <taxon>Betaproteobacteria</taxon>
        <taxon>Burkholderiales</taxon>
        <taxon>Alcaligenaceae</taxon>
        <taxon>Bordetella</taxon>
    </lineage>
</organism>
<feature type="domain" description="HNH" evidence="1">
    <location>
        <begin position="279"/>
        <end position="318"/>
    </location>
</feature>
<protein>
    <submittedName>
        <fullName evidence="3">Predicted restriction endonuclease</fullName>
    </submittedName>
</protein>
<dbReference type="AlphaFoldDB" id="A0A0M7H0H8"/>
<evidence type="ECO:0000313" key="3">
    <source>
        <dbReference type="EMBL" id="CUJ01989.1"/>
    </source>
</evidence>
<sequence length="364" mass="41264">MQALRDVFENYAASKANKVAKRTGTLDQQAILEALPAFFEHVLITLGRQVEYLVEGSIGNGNVARVPWVAIFRREITVSAQRGFYIVLLFAEDMSCCYLSLNQGFTEYSQQFSDKTAHQKIGWVSAQAGKHLLQEEETIHGRIDLRATGALGKGYEAAAIKSYVYFPDRLPDPEVVRRQFQKLLSDYDVLYRSFGPSLSSLATQSEGQFQEAVIEKAAKPRTMEFVEPPGGLHKPPKRSVASTEKYVRNPEVAAAALMRANFRCEVNAAHITFLTRKQPYVEAHHLIPFSRQDDYEYSLDVVANLVALCPTCHRQLHYGRARDKRPVLMALLQRRHARLLEKQILIEAETLLDYYKAPLLEDDD</sequence>
<reference evidence="3 4" key="1">
    <citation type="submission" date="2015-09" db="EMBL/GenBank/DDBJ databases">
        <authorList>
            <person name="Jackson K.R."/>
            <person name="Lunt B.L."/>
            <person name="Fisher J.N.B."/>
            <person name="Gardner A.V."/>
            <person name="Bailey M.E."/>
            <person name="Deus L.M."/>
            <person name="Earl A.S."/>
            <person name="Gibby P.D."/>
            <person name="Hartmann K.A."/>
            <person name="Liu J.E."/>
            <person name="Manci A.M."/>
            <person name="Nielsen D.A."/>
            <person name="Solomon M.B."/>
            <person name="Breakwell D.P."/>
            <person name="Burnett S.H."/>
            <person name="Grose J.H."/>
        </authorList>
    </citation>
    <scope>NUCLEOTIDE SEQUENCE [LARGE SCALE GENOMIC DNA]</scope>
    <source>
        <strain evidence="3 4">2789STDY5608636</strain>
    </source>
</reference>
<accession>A0A0M7H0H8</accession>
<dbReference type="InterPro" id="IPR003615">
    <property type="entry name" value="HNH_nuc"/>
</dbReference>
<dbReference type="InterPro" id="IPR021961">
    <property type="entry name" value="McrB_DNA-bd"/>
</dbReference>
<evidence type="ECO:0000259" key="1">
    <source>
        <dbReference type="Pfam" id="PF01844"/>
    </source>
</evidence>
<dbReference type="Gene3D" id="3.30.920.90">
    <property type="match status" value="1"/>
</dbReference>
<dbReference type="GO" id="GO:0004519">
    <property type="term" value="F:endonuclease activity"/>
    <property type="evidence" value="ECO:0007669"/>
    <property type="project" value="UniProtKB-KW"/>
</dbReference>
<proteinExistence type="predicted"/>
<keyword evidence="3" id="KW-0255">Endonuclease</keyword>
<dbReference type="Proteomes" id="UP000053096">
    <property type="component" value="Unassembled WGS sequence"/>
</dbReference>
<dbReference type="OrthoDB" id="9802640at2"/>
<feature type="domain" description="Type IV methyl-directed restriction enzyme EcoKMcrB subunit DNA-binding" evidence="2">
    <location>
        <begin position="7"/>
        <end position="190"/>
    </location>
</feature>
<evidence type="ECO:0000259" key="2">
    <source>
        <dbReference type="Pfam" id="PF12102"/>
    </source>
</evidence>